<evidence type="ECO:0000259" key="2">
    <source>
        <dbReference type="Pfam" id="PF07727"/>
    </source>
</evidence>
<feature type="domain" description="GAG-pre-integrase" evidence="3">
    <location>
        <begin position="148"/>
        <end position="195"/>
    </location>
</feature>
<feature type="domain" description="Reverse transcriptase Ty1/copia-type" evidence="2">
    <location>
        <begin position="357"/>
        <end position="494"/>
    </location>
</feature>
<dbReference type="Pfam" id="PF25597">
    <property type="entry name" value="SH3_retrovirus"/>
    <property type="match status" value="1"/>
</dbReference>
<dbReference type="Pfam" id="PF13976">
    <property type="entry name" value="gag_pre-integrs"/>
    <property type="match status" value="1"/>
</dbReference>
<dbReference type="PANTHER" id="PTHR11439:SF500">
    <property type="entry name" value="RNA-DIRECTED DNA POLYMERASE"/>
    <property type="match status" value="1"/>
</dbReference>
<gene>
    <name evidence="6" type="ORF">FSB_LOCUS18008</name>
</gene>
<dbReference type="EMBL" id="OIVN01001121">
    <property type="protein sequence ID" value="SPC90126.1"/>
    <property type="molecule type" value="Genomic_DNA"/>
</dbReference>
<protein>
    <recommendedName>
        <fullName evidence="7">Reverse transcriptase Ty1/copia-type domain-containing protein</fullName>
    </recommendedName>
</protein>
<evidence type="ECO:0000259" key="4">
    <source>
        <dbReference type="Pfam" id="PF22936"/>
    </source>
</evidence>
<keyword evidence="1" id="KW-0064">Aspartyl protease</keyword>
<keyword evidence="1" id="KW-0645">Protease</keyword>
<evidence type="ECO:0000259" key="3">
    <source>
        <dbReference type="Pfam" id="PF13976"/>
    </source>
</evidence>
<dbReference type="InterPro" id="IPR057670">
    <property type="entry name" value="SH3_retrovirus"/>
</dbReference>
<sequence length="691" mass="76659">MVAHTNSQFEEEQPWYADSGANQHFTADLENLNLSNEPYQGTADVAVGNGSGLQIANTGSSSLTAQNSTFKLKNVFHCPDVPIKLLSIQKFCEENRCLFVLTATCFLVKDIRTGQVLLQGHSKDGLYLIPLHRISTCSPLGLTTFLGLKTSTSVWHQQLGHPAMPIAQRVINHHKLPITSTSDKSSFCEPCQLAKTPNHRGYRCLDLSTNRVYISRDVVFNKQDFPAKSVSSVHVPVVNSSRAESTLLPLPTPPGNSLSAVTPHSLVPAAPIISPDTPPTLDPTPPSTNATNFPPPAHPLITALSDPPQATHRMITHSMTAFNAAALPTEPTTFAQATKIAAWQEAMEVEFEALMANGTWSLCPQPPNLKIIRNKWVYRLKQKVDGSIDRYKAWLVAKGFDQEDSIDYTENFSPVIKPTTIWVLLALAIQFNWSIHQLDISNAFLHGSLLKEVFMEQPRGFTDPIYTDHVCRLHKALYGLKQAPRAWSLSLNAFCDSNWANGPDDCWSTTGFGIFLESCLVSWSAKKQSVVAWSGTEAKYRAMVVTTADLYWIWMLLKDLQVPLPSLPVLWCDNVGALALASNPVFHARTKHIEVDYHFIREKVVNRDMSLKFISTGDQHADIFTKGLPTPQFQLLRDKLLVTSCLISLRGAVKEISLIHEQVDTLSSIHHTAHHKGLTTHPNKETHLIAN</sequence>
<accession>A0A2N9FH19</accession>
<dbReference type="InterPro" id="IPR043502">
    <property type="entry name" value="DNA/RNA_pol_sf"/>
</dbReference>
<organism evidence="6">
    <name type="scientific">Fagus sylvatica</name>
    <name type="common">Beechnut</name>
    <dbReference type="NCBI Taxonomy" id="28930"/>
    <lineage>
        <taxon>Eukaryota</taxon>
        <taxon>Viridiplantae</taxon>
        <taxon>Streptophyta</taxon>
        <taxon>Embryophyta</taxon>
        <taxon>Tracheophyta</taxon>
        <taxon>Spermatophyta</taxon>
        <taxon>Magnoliopsida</taxon>
        <taxon>eudicotyledons</taxon>
        <taxon>Gunneridae</taxon>
        <taxon>Pentapetalae</taxon>
        <taxon>rosids</taxon>
        <taxon>fabids</taxon>
        <taxon>Fagales</taxon>
        <taxon>Fagaceae</taxon>
        <taxon>Fagus</taxon>
    </lineage>
</organism>
<dbReference type="InterPro" id="IPR025724">
    <property type="entry name" value="GAG-pre-integrase_dom"/>
</dbReference>
<dbReference type="Pfam" id="PF22936">
    <property type="entry name" value="Pol_BBD"/>
    <property type="match status" value="1"/>
</dbReference>
<dbReference type="InterPro" id="IPR013103">
    <property type="entry name" value="RVT_2"/>
</dbReference>
<keyword evidence="1" id="KW-0378">Hydrolase</keyword>
<feature type="domain" description="Retrovirus-related Pol polyprotein from transposon TNT 1-94-like beta-barrel" evidence="4">
    <location>
        <begin position="15"/>
        <end position="94"/>
    </location>
</feature>
<dbReference type="AlphaFoldDB" id="A0A2N9FH19"/>
<dbReference type="CDD" id="cd09272">
    <property type="entry name" value="RNase_HI_RT_Ty1"/>
    <property type="match status" value="1"/>
</dbReference>
<reference evidence="6" key="1">
    <citation type="submission" date="2018-02" db="EMBL/GenBank/DDBJ databases">
        <authorList>
            <person name="Cohen D.B."/>
            <person name="Kent A.D."/>
        </authorList>
    </citation>
    <scope>NUCLEOTIDE SEQUENCE</scope>
</reference>
<feature type="domain" description="Retroviral polymerase SH3-like" evidence="5">
    <location>
        <begin position="197"/>
        <end position="229"/>
    </location>
</feature>
<dbReference type="GO" id="GO:0004190">
    <property type="term" value="F:aspartic-type endopeptidase activity"/>
    <property type="evidence" value="ECO:0007669"/>
    <property type="project" value="UniProtKB-KW"/>
</dbReference>
<dbReference type="InterPro" id="IPR054722">
    <property type="entry name" value="PolX-like_BBD"/>
</dbReference>
<proteinExistence type="predicted"/>
<name>A0A2N9FH19_FAGSY</name>
<evidence type="ECO:0000313" key="6">
    <source>
        <dbReference type="EMBL" id="SPC90126.1"/>
    </source>
</evidence>
<evidence type="ECO:0000256" key="1">
    <source>
        <dbReference type="ARBA" id="ARBA00022750"/>
    </source>
</evidence>
<evidence type="ECO:0000259" key="5">
    <source>
        <dbReference type="Pfam" id="PF25597"/>
    </source>
</evidence>
<dbReference type="SUPFAM" id="SSF56672">
    <property type="entry name" value="DNA/RNA polymerases"/>
    <property type="match status" value="1"/>
</dbReference>
<dbReference type="Pfam" id="PF07727">
    <property type="entry name" value="RVT_2"/>
    <property type="match status" value="1"/>
</dbReference>
<evidence type="ECO:0008006" key="7">
    <source>
        <dbReference type="Google" id="ProtNLM"/>
    </source>
</evidence>
<dbReference type="PANTHER" id="PTHR11439">
    <property type="entry name" value="GAG-POL-RELATED RETROTRANSPOSON"/>
    <property type="match status" value="1"/>
</dbReference>